<evidence type="ECO:0000256" key="2">
    <source>
        <dbReference type="ARBA" id="ARBA00005013"/>
    </source>
</evidence>
<evidence type="ECO:0000256" key="5">
    <source>
        <dbReference type="ARBA" id="ARBA00023239"/>
    </source>
</evidence>
<keyword evidence="9" id="KW-1185">Reference proteome</keyword>
<evidence type="ECO:0000259" key="7">
    <source>
        <dbReference type="PROSITE" id="PS50972"/>
    </source>
</evidence>
<dbReference type="NCBIfam" id="TIGR00526">
    <property type="entry name" value="folB_dom"/>
    <property type="match status" value="1"/>
</dbReference>
<accession>A0ABQ6JTQ3</accession>
<gene>
    <name evidence="8" type="ORF">GCM10025869_14150</name>
</gene>
<comment type="pathway">
    <text evidence="2 6">Cofactor biosynthesis; tetrahydrofolate biosynthesis; 2-amino-4-hydroxy-6-hydroxymethyl-7,8-dihydropteridine diphosphate from 7,8-dihydroneopterin triphosphate: step 3/4.</text>
</comment>
<comment type="catalytic activity">
    <reaction evidence="1 6">
        <text>7,8-dihydroneopterin = 6-hydroxymethyl-7,8-dihydropterin + glycolaldehyde</text>
        <dbReference type="Rhea" id="RHEA:10540"/>
        <dbReference type="ChEBI" id="CHEBI:17001"/>
        <dbReference type="ChEBI" id="CHEBI:17071"/>
        <dbReference type="ChEBI" id="CHEBI:44841"/>
        <dbReference type="EC" id="4.1.2.25"/>
    </reaction>
</comment>
<protein>
    <recommendedName>
        <fullName evidence="6">7,8-dihydroneopterin aldolase</fullName>
        <ecNumber evidence="6">4.1.2.25</ecNumber>
    </recommendedName>
</protein>
<keyword evidence="5 6" id="KW-0456">Lyase</keyword>
<evidence type="ECO:0000313" key="8">
    <source>
        <dbReference type="EMBL" id="GMA90886.1"/>
    </source>
</evidence>
<name>A0ABQ6JTQ3_9MICO</name>
<feature type="domain" description="Pterin-binding" evidence="7">
    <location>
        <begin position="1"/>
        <end position="97"/>
    </location>
</feature>
<dbReference type="Proteomes" id="UP001157069">
    <property type="component" value="Unassembled WGS sequence"/>
</dbReference>
<dbReference type="Gene3D" id="3.20.20.20">
    <property type="entry name" value="Dihydropteroate synthase-like"/>
    <property type="match status" value="1"/>
</dbReference>
<proteinExistence type="inferred from homology"/>
<dbReference type="InterPro" id="IPR043133">
    <property type="entry name" value="GTP-CH-I_C/QueF"/>
</dbReference>
<keyword evidence="4 6" id="KW-0289">Folate biosynthesis</keyword>
<dbReference type="PROSITE" id="PS50972">
    <property type="entry name" value="PTERIN_BINDING"/>
    <property type="match status" value="1"/>
</dbReference>
<dbReference type="InterPro" id="IPR006156">
    <property type="entry name" value="Dihydroneopterin_aldolase"/>
</dbReference>
<evidence type="ECO:0000256" key="6">
    <source>
        <dbReference type="RuleBase" id="RU362079"/>
    </source>
</evidence>
<dbReference type="SMART" id="SM00905">
    <property type="entry name" value="FolB"/>
    <property type="match status" value="1"/>
</dbReference>
<comment type="similarity">
    <text evidence="3 6">Belongs to the DHNA family.</text>
</comment>
<evidence type="ECO:0000256" key="1">
    <source>
        <dbReference type="ARBA" id="ARBA00001353"/>
    </source>
</evidence>
<dbReference type="SUPFAM" id="SSF55620">
    <property type="entry name" value="Tetrahydrobiopterin biosynthesis enzymes-like"/>
    <property type="match status" value="1"/>
</dbReference>
<dbReference type="PANTHER" id="PTHR42844:SF1">
    <property type="entry name" value="DIHYDRONEOPTERIN ALDOLASE 1-RELATED"/>
    <property type="match status" value="1"/>
</dbReference>
<organism evidence="8 9">
    <name type="scientific">Homoserinibacter gongjuensis</name>
    <dbReference type="NCBI Taxonomy" id="1162968"/>
    <lineage>
        <taxon>Bacteria</taxon>
        <taxon>Bacillati</taxon>
        <taxon>Actinomycetota</taxon>
        <taxon>Actinomycetes</taxon>
        <taxon>Micrococcales</taxon>
        <taxon>Microbacteriaceae</taxon>
        <taxon>Homoserinibacter</taxon>
    </lineage>
</organism>
<comment type="function">
    <text evidence="6">Catalyzes the conversion of 7,8-dihydroneopterin to 6-hydroxymethyl-7,8-dihydropterin.</text>
</comment>
<dbReference type="EMBL" id="BSVA01000001">
    <property type="protein sequence ID" value="GMA90886.1"/>
    <property type="molecule type" value="Genomic_DNA"/>
</dbReference>
<evidence type="ECO:0000256" key="4">
    <source>
        <dbReference type="ARBA" id="ARBA00022909"/>
    </source>
</evidence>
<sequence length="224" mass="24506">MRREQLIIDPGLGFAKSAEHNWQLLHALRELTPLAPVLIGASRKRFIGRLLPDNAPLGKRDAPTATISALAAAAGAWGFACTTWQRRDWHWMWRSIGTREDAMNARDEIALTGLRAMGYHGVLPHERVEGQLFIVDVVLHLSLAPAAEGDALAATVDYGELANRVVKAVESDPVDLIETVADRVAGIALSYERVDSVDVTVHKPNAPIEVPFADVAVTLRRDRA</sequence>
<dbReference type="InterPro" id="IPR006157">
    <property type="entry name" value="FolB_dom"/>
</dbReference>
<dbReference type="Pfam" id="PF02152">
    <property type="entry name" value="FolB"/>
    <property type="match status" value="1"/>
</dbReference>
<dbReference type="EC" id="4.1.2.25" evidence="6"/>
<dbReference type="InterPro" id="IPR011005">
    <property type="entry name" value="Dihydropteroate_synth-like_sf"/>
</dbReference>
<dbReference type="Gene3D" id="3.30.1130.10">
    <property type="match status" value="1"/>
</dbReference>
<dbReference type="InterPro" id="IPR000489">
    <property type="entry name" value="Pterin-binding_dom"/>
</dbReference>
<evidence type="ECO:0000313" key="9">
    <source>
        <dbReference type="Proteomes" id="UP001157069"/>
    </source>
</evidence>
<dbReference type="Pfam" id="PF00809">
    <property type="entry name" value="Pterin_bind"/>
    <property type="match status" value="1"/>
</dbReference>
<dbReference type="SUPFAM" id="SSF51717">
    <property type="entry name" value="Dihydropteroate synthetase-like"/>
    <property type="match status" value="1"/>
</dbReference>
<dbReference type="PANTHER" id="PTHR42844">
    <property type="entry name" value="DIHYDRONEOPTERIN ALDOLASE 1-RELATED"/>
    <property type="match status" value="1"/>
</dbReference>
<evidence type="ECO:0000256" key="3">
    <source>
        <dbReference type="ARBA" id="ARBA00005708"/>
    </source>
</evidence>
<reference evidence="9" key="1">
    <citation type="journal article" date="2019" name="Int. J. Syst. Evol. Microbiol.">
        <title>The Global Catalogue of Microorganisms (GCM) 10K type strain sequencing project: providing services to taxonomists for standard genome sequencing and annotation.</title>
        <authorList>
            <consortium name="The Broad Institute Genomics Platform"/>
            <consortium name="The Broad Institute Genome Sequencing Center for Infectious Disease"/>
            <person name="Wu L."/>
            <person name="Ma J."/>
        </authorList>
    </citation>
    <scope>NUCLEOTIDE SEQUENCE [LARGE SCALE GENOMIC DNA]</scope>
    <source>
        <strain evidence="9">NBRC 108755</strain>
    </source>
</reference>
<comment type="caution">
    <text evidence="8">The sequence shown here is derived from an EMBL/GenBank/DDBJ whole genome shotgun (WGS) entry which is preliminary data.</text>
</comment>
<dbReference type="NCBIfam" id="TIGR00525">
    <property type="entry name" value="folB"/>
    <property type="match status" value="1"/>
</dbReference>
<dbReference type="CDD" id="cd00534">
    <property type="entry name" value="DHNA_DHNTPE"/>
    <property type="match status" value="1"/>
</dbReference>